<reference evidence="3" key="1">
    <citation type="submission" date="2025-08" db="UniProtKB">
        <authorList>
            <consortium name="RefSeq"/>
        </authorList>
    </citation>
    <scope>IDENTIFICATION</scope>
    <source>
        <tissue evidence="3">Gonad</tissue>
    </source>
</reference>
<dbReference type="RefSeq" id="XP_019641670.1">
    <property type="nucleotide sequence ID" value="XM_019786111.1"/>
</dbReference>
<gene>
    <name evidence="3" type="primary">LOC109483118</name>
</gene>
<evidence type="ECO:0000313" key="3">
    <source>
        <dbReference type="RefSeq" id="XP_019641670.1"/>
    </source>
</evidence>
<keyword evidence="2" id="KW-1185">Reference proteome</keyword>
<dbReference type="GeneID" id="109483118"/>
<organism evidence="2 3">
    <name type="scientific">Branchiostoma belcheri</name>
    <name type="common">Amphioxus</name>
    <dbReference type="NCBI Taxonomy" id="7741"/>
    <lineage>
        <taxon>Eukaryota</taxon>
        <taxon>Metazoa</taxon>
        <taxon>Chordata</taxon>
        <taxon>Cephalochordata</taxon>
        <taxon>Leptocardii</taxon>
        <taxon>Amphioxiformes</taxon>
        <taxon>Branchiostomatidae</taxon>
        <taxon>Branchiostoma</taxon>
    </lineage>
</organism>
<dbReference type="KEGG" id="bbel:109483118"/>
<proteinExistence type="predicted"/>
<dbReference type="AlphaFoldDB" id="A0A6P4ZKD9"/>
<evidence type="ECO:0000313" key="2">
    <source>
        <dbReference type="Proteomes" id="UP000515135"/>
    </source>
</evidence>
<protein>
    <submittedName>
        <fullName evidence="3">Uncharacterized protein LOC109483118 isoform X1</fullName>
    </submittedName>
</protein>
<name>A0A6P4ZKD9_BRABE</name>
<evidence type="ECO:0000256" key="1">
    <source>
        <dbReference type="SAM" id="SignalP"/>
    </source>
</evidence>
<sequence>MQYSYFFVLTTALVAVWLSNGVTDAALPPVPLNGGPCPYDETDVDSCGMGCWCRDDYAYCVSPYPWPYGGRCWMLDTDFICCRNEWSDQHCDYVGFVEGSNQMTLCPFEFDAGLPPLGK</sequence>
<dbReference type="OrthoDB" id="10292080at2759"/>
<accession>A0A6P4ZKD9</accession>
<keyword evidence="1" id="KW-0732">Signal</keyword>
<feature type="chain" id="PRO_5027665171" evidence="1">
    <location>
        <begin position="26"/>
        <end position="119"/>
    </location>
</feature>
<dbReference type="Proteomes" id="UP000515135">
    <property type="component" value="Unplaced"/>
</dbReference>
<feature type="signal peptide" evidence="1">
    <location>
        <begin position="1"/>
        <end position="25"/>
    </location>
</feature>